<evidence type="ECO:0008006" key="4">
    <source>
        <dbReference type="Google" id="ProtNLM"/>
    </source>
</evidence>
<evidence type="ECO:0000313" key="2">
    <source>
        <dbReference type="EMBL" id="UOF92206.1"/>
    </source>
</evidence>
<dbReference type="RefSeq" id="WP_347438892.1">
    <property type="nucleotide sequence ID" value="NZ_CP089291.1"/>
</dbReference>
<sequence length="202" mass="22851">MDGRLPTKSMERKDSWTPELDQLLLDIVIEGLNEGMTQVACFAKAAERIGKSQSACAFRFNTTIRKQASEAIERAKESGKNKKNTSQNVSMQFVTDAVFTITDEKAEVDVQQVSEDIDQEVVESFQTVSDINELYKEIGQPSLETVIQLLQMIQKHNGLTEENTLRRKIDEIETLISAAFDQIEQAKHQLQVAVDELHSLYE</sequence>
<dbReference type="InterPro" id="IPR014243">
    <property type="entry name" value="RsfA-like"/>
</dbReference>
<proteinExistence type="predicted"/>
<gene>
    <name evidence="2" type="ORF">LSG31_08595</name>
</gene>
<organism evidence="2 3">
    <name type="scientific">Fodinisporobacter ferrooxydans</name>
    <dbReference type="NCBI Taxonomy" id="2901836"/>
    <lineage>
        <taxon>Bacteria</taxon>
        <taxon>Bacillati</taxon>
        <taxon>Bacillota</taxon>
        <taxon>Bacilli</taxon>
        <taxon>Bacillales</taxon>
        <taxon>Alicyclobacillaceae</taxon>
        <taxon>Fodinisporobacter</taxon>
    </lineage>
</organism>
<protein>
    <recommendedName>
        <fullName evidence="4">RsfA family transcriptional regulator</fullName>
    </recommendedName>
</protein>
<reference evidence="2" key="1">
    <citation type="submission" date="2021-12" db="EMBL/GenBank/DDBJ databases">
        <title>Alicyclobacillaceae gen. nov., sp. nov., isolated from chalcocite enrichment system.</title>
        <authorList>
            <person name="Jiang Z."/>
        </authorList>
    </citation>
    <scope>NUCLEOTIDE SEQUENCE</scope>
    <source>
        <strain evidence="2">MYW30-H2</strain>
    </source>
</reference>
<accession>A0ABY4CRH4</accession>
<dbReference type="EMBL" id="CP089291">
    <property type="protein sequence ID" value="UOF92206.1"/>
    <property type="molecule type" value="Genomic_DNA"/>
</dbReference>
<keyword evidence="1" id="KW-0175">Coiled coil</keyword>
<keyword evidence="3" id="KW-1185">Reference proteome</keyword>
<dbReference type="PANTHER" id="PTHR41302">
    <property type="entry name" value="PRESPORE-SPECIFIC TRANSCRIPTIONAL REGULATOR RSFA-RELATED"/>
    <property type="match status" value="1"/>
</dbReference>
<dbReference type="Proteomes" id="UP000830167">
    <property type="component" value="Chromosome"/>
</dbReference>
<name>A0ABY4CRH4_9BACL</name>
<feature type="coiled-coil region" evidence="1">
    <location>
        <begin position="169"/>
        <end position="196"/>
    </location>
</feature>
<evidence type="ECO:0000313" key="3">
    <source>
        <dbReference type="Proteomes" id="UP000830167"/>
    </source>
</evidence>
<evidence type="ECO:0000256" key="1">
    <source>
        <dbReference type="SAM" id="Coils"/>
    </source>
</evidence>
<dbReference type="PANTHER" id="PTHR41302:SF2">
    <property type="entry name" value="PRESPORE SPECIFIC TRANSCRIPTIONAL ACTIVATOR RSFA"/>
    <property type="match status" value="1"/>
</dbReference>